<evidence type="ECO:0000313" key="1">
    <source>
        <dbReference type="Proteomes" id="UP000887579"/>
    </source>
</evidence>
<dbReference type="Proteomes" id="UP000887579">
    <property type="component" value="Unplaced"/>
</dbReference>
<accession>A0AC34GW59</accession>
<reference evidence="2" key="1">
    <citation type="submission" date="2022-11" db="UniProtKB">
        <authorList>
            <consortium name="WormBaseParasite"/>
        </authorList>
    </citation>
    <scope>IDENTIFICATION</scope>
</reference>
<dbReference type="WBParaSite" id="ES5_v2.g9315.t1">
    <property type="protein sequence ID" value="ES5_v2.g9315.t1"/>
    <property type="gene ID" value="ES5_v2.g9315"/>
</dbReference>
<protein>
    <submittedName>
        <fullName evidence="2">Uncharacterized protein</fullName>
    </submittedName>
</protein>
<evidence type="ECO:0000313" key="2">
    <source>
        <dbReference type="WBParaSite" id="ES5_v2.g9315.t1"/>
    </source>
</evidence>
<sequence length="164" mass="18974">MSETETLPPKTKNPSDLLQDDKDVQQAIKDAEEEAKKRKEMESKTKWRRIKETLIEWGSISSCHGIPHMAQAHSCLAVIVWIFILVVCFSIFLYLFIDTLVQFLSFEKLVELQMDLDEMVFPSVTICNINPYKESAIEQNEQLKALIPGNMLYLNNLHNIHHRG</sequence>
<proteinExistence type="predicted"/>
<organism evidence="1 2">
    <name type="scientific">Panagrolaimus sp. ES5</name>
    <dbReference type="NCBI Taxonomy" id="591445"/>
    <lineage>
        <taxon>Eukaryota</taxon>
        <taxon>Metazoa</taxon>
        <taxon>Ecdysozoa</taxon>
        <taxon>Nematoda</taxon>
        <taxon>Chromadorea</taxon>
        <taxon>Rhabditida</taxon>
        <taxon>Tylenchina</taxon>
        <taxon>Panagrolaimomorpha</taxon>
        <taxon>Panagrolaimoidea</taxon>
        <taxon>Panagrolaimidae</taxon>
        <taxon>Panagrolaimus</taxon>
    </lineage>
</organism>
<name>A0AC34GW59_9BILA</name>